<evidence type="ECO:0000313" key="3">
    <source>
        <dbReference type="Proteomes" id="UP001432222"/>
    </source>
</evidence>
<protein>
    <recommendedName>
        <fullName evidence="4">Methyltransferase family protein</fullName>
    </recommendedName>
</protein>
<keyword evidence="3" id="KW-1185">Reference proteome</keyword>
<dbReference type="RefSeq" id="WP_328956132.1">
    <property type="nucleotide sequence ID" value="NZ_CP108110.1"/>
</dbReference>
<dbReference type="EMBL" id="CP108110">
    <property type="protein sequence ID" value="WUQ85357.1"/>
    <property type="molecule type" value="Genomic_DNA"/>
</dbReference>
<feature type="compositionally biased region" description="Low complexity" evidence="1">
    <location>
        <begin position="245"/>
        <end position="257"/>
    </location>
</feature>
<evidence type="ECO:0008006" key="4">
    <source>
        <dbReference type="Google" id="ProtNLM"/>
    </source>
</evidence>
<evidence type="ECO:0000256" key="1">
    <source>
        <dbReference type="SAM" id="MobiDB-lite"/>
    </source>
</evidence>
<sequence>MADRTSPAPAAALVTSRPLDEYCGLFGLTRAALADLRGPLLDCPGGAAALAAEARPLGCRVIATDPVYARPTDEIAARALAARAAMAAAMDARPELYPSHRHRPPERYLRSWDRARRLFEADRAAHPGQYVAAALPRLPFADGTFALTLSGYLVFAYPALFGPERQLAALTELVRVTAPAGEVRVHPLFDGTGRRAGHLDTVRHLLGERRIASEIRILPPATEGGRPRRMLVLRRADRRERRPRSTPAAPTAGRPRR</sequence>
<gene>
    <name evidence="2" type="ORF">OHA16_21765</name>
</gene>
<evidence type="ECO:0000313" key="2">
    <source>
        <dbReference type="EMBL" id="WUQ85357.1"/>
    </source>
</evidence>
<dbReference type="InterPro" id="IPR029063">
    <property type="entry name" value="SAM-dependent_MTases_sf"/>
</dbReference>
<accession>A0ABZ1U2F8</accession>
<dbReference type="Gene3D" id="3.40.50.150">
    <property type="entry name" value="Vaccinia Virus protein VP39"/>
    <property type="match status" value="1"/>
</dbReference>
<reference evidence="2" key="1">
    <citation type="submission" date="2022-10" db="EMBL/GenBank/DDBJ databases">
        <title>The complete genomes of actinobacterial strains from the NBC collection.</title>
        <authorList>
            <person name="Joergensen T.S."/>
            <person name="Alvarez Arevalo M."/>
            <person name="Sterndorff E.B."/>
            <person name="Faurdal D."/>
            <person name="Vuksanovic O."/>
            <person name="Mourched A.-S."/>
            <person name="Charusanti P."/>
            <person name="Shaw S."/>
            <person name="Blin K."/>
            <person name="Weber T."/>
        </authorList>
    </citation>
    <scope>NUCLEOTIDE SEQUENCE</scope>
    <source>
        <strain evidence="2">NBC_00222</strain>
    </source>
</reference>
<feature type="region of interest" description="Disordered" evidence="1">
    <location>
        <begin position="228"/>
        <end position="257"/>
    </location>
</feature>
<dbReference type="Proteomes" id="UP001432222">
    <property type="component" value="Chromosome"/>
</dbReference>
<organism evidence="2 3">
    <name type="scientific">Kitasatospora purpeofusca</name>
    <dbReference type="NCBI Taxonomy" id="67352"/>
    <lineage>
        <taxon>Bacteria</taxon>
        <taxon>Bacillati</taxon>
        <taxon>Actinomycetota</taxon>
        <taxon>Actinomycetes</taxon>
        <taxon>Kitasatosporales</taxon>
        <taxon>Streptomycetaceae</taxon>
        <taxon>Kitasatospora</taxon>
    </lineage>
</organism>
<name>A0ABZ1U2F8_9ACTN</name>
<proteinExistence type="predicted"/>